<reference evidence="15" key="1">
    <citation type="submission" date="2015-03" db="EMBL/GenBank/DDBJ databases">
        <authorList>
            <person name="Nijsse Bart"/>
        </authorList>
    </citation>
    <scope>NUCLEOTIDE SEQUENCE [LARGE SCALE GENOMIC DNA]</scope>
</reference>
<feature type="binding site" evidence="12">
    <location>
        <begin position="121"/>
        <end position="125"/>
    </location>
    <ligand>
        <name>UDP-N-acetyl-alpha-D-glucosamine</name>
        <dbReference type="ChEBI" id="CHEBI:57705"/>
    </ligand>
</feature>
<sequence length="418" mass="44482">MEKLIVRGGKRLSGTVKVSGAKNAVLPVIAATLLGTSPSTLEEIPDLEDVRTIAEVLTHLGAAVKIEPGAFYVDSTTITTCEAPYELVRKMRASFLVMGPLLAREGCAKISLPGGCAIGTRPIDLHLKGFEALGAEIVMGHGYIEAKAPQGLKGARIYLDFPSVGATENIMMAASMAKGQTIIENPAEEPEIVDLANMLNHMGANVRGAGTKMIRIEGVRELKGACHCIIPDRIEAGTYMVAAAITGGDVYIENALIEHLKPVIAKLKEAGVTIEEDVNGVRVCSNGSIRAVDIKTLPYPGFPTDMQAQFMALMTVSKGTSIVTETVFENRFMHVDELKRMGASIKIDGRSAVVEGVSTLTGCPVKATDLRAGAALVLAGLVAEGQTEIGYIHHIDRGYDKLVEKFRSIGANIERVDC</sequence>
<keyword evidence="5 12" id="KW-0808">Transferase</keyword>
<evidence type="ECO:0000256" key="12">
    <source>
        <dbReference type="HAMAP-Rule" id="MF_00111"/>
    </source>
</evidence>
<feature type="active site" description="Proton donor" evidence="12">
    <location>
        <position position="116"/>
    </location>
</feature>
<dbReference type="GO" id="GO:0009252">
    <property type="term" value="P:peptidoglycan biosynthetic process"/>
    <property type="evidence" value="ECO:0007669"/>
    <property type="project" value="UniProtKB-UniRule"/>
</dbReference>
<dbReference type="Pfam" id="PF00275">
    <property type="entry name" value="EPSP_synthase"/>
    <property type="match status" value="1"/>
</dbReference>
<comment type="catalytic activity">
    <reaction evidence="11 12">
        <text>phosphoenolpyruvate + UDP-N-acetyl-alpha-D-glucosamine = UDP-N-acetyl-3-O-(1-carboxyvinyl)-alpha-D-glucosamine + phosphate</text>
        <dbReference type="Rhea" id="RHEA:18681"/>
        <dbReference type="ChEBI" id="CHEBI:43474"/>
        <dbReference type="ChEBI" id="CHEBI:57705"/>
        <dbReference type="ChEBI" id="CHEBI:58702"/>
        <dbReference type="ChEBI" id="CHEBI:68483"/>
        <dbReference type="EC" id="2.5.1.7"/>
    </reaction>
</comment>
<dbReference type="PANTHER" id="PTHR43783">
    <property type="entry name" value="UDP-N-ACETYLGLUCOSAMINE 1-CARBOXYVINYLTRANSFERASE"/>
    <property type="match status" value="1"/>
</dbReference>
<feature type="binding site" evidence="12">
    <location>
        <position position="305"/>
    </location>
    <ligand>
        <name>UDP-N-acetyl-alpha-D-glucosamine</name>
        <dbReference type="ChEBI" id="CHEBI:57705"/>
    </ligand>
</feature>
<evidence type="ECO:0000313" key="14">
    <source>
        <dbReference type="EMBL" id="CQR70619.1"/>
    </source>
</evidence>
<comment type="pathway">
    <text evidence="2 12">Cell wall biogenesis; peptidoglycan biosynthesis.</text>
</comment>
<dbReference type="RefSeq" id="WP_021169346.1">
    <property type="nucleotide sequence ID" value="NZ_CTRP01000003.1"/>
</dbReference>
<dbReference type="FunFam" id="3.65.10.10:FF:000001">
    <property type="entry name" value="UDP-N-acetylglucosamine 1-carboxyvinyltransferase"/>
    <property type="match status" value="1"/>
</dbReference>
<dbReference type="SUPFAM" id="SSF55205">
    <property type="entry name" value="EPT/RTPC-like"/>
    <property type="match status" value="1"/>
</dbReference>
<dbReference type="Gene3D" id="3.65.10.10">
    <property type="entry name" value="Enolpyruvate transferase domain"/>
    <property type="match status" value="2"/>
</dbReference>
<dbReference type="GO" id="GO:0005737">
    <property type="term" value="C:cytoplasm"/>
    <property type="evidence" value="ECO:0007669"/>
    <property type="project" value="UniProtKB-SubCell"/>
</dbReference>
<name>A0A0U1KU43_9FIRM</name>
<gene>
    <name evidence="12" type="primary">murA</name>
    <name evidence="14" type="ORF">SpAn4DRAFT_1588</name>
</gene>
<dbReference type="GO" id="GO:0051301">
    <property type="term" value="P:cell division"/>
    <property type="evidence" value="ECO:0007669"/>
    <property type="project" value="UniProtKB-KW"/>
</dbReference>
<dbReference type="Proteomes" id="UP000049855">
    <property type="component" value="Unassembled WGS sequence"/>
</dbReference>
<evidence type="ECO:0000259" key="13">
    <source>
        <dbReference type="Pfam" id="PF00275"/>
    </source>
</evidence>
<evidence type="ECO:0000256" key="11">
    <source>
        <dbReference type="ARBA" id="ARBA00047527"/>
    </source>
</evidence>
<feature type="modified residue" description="2-(S-cysteinyl)pyruvic acid O-phosphothioketal" evidence="12">
    <location>
        <position position="116"/>
    </location>
</feature>
<comment type="caution">
    <text evidence="12">Lacks conserved residue(s) required for the propagation of feature annotation.</text>
</comment>
<keyword evidence="6 12" id="KW-0133">Cell shape</keyword>
<evidence type="ECO:0000256" key="1">
    <source>
        <dbReference type="ARBA" id="ARBA00004496"/>
    </source>
</evidence>
<evidence type="ECO:0000256" key="3">
    <source>
        <dbReference type="ARBA" id="ARBA00022490"/>
    </source>
</evidence>
<dbReference type="EC" id="2.5.1.7" evidence="12"/>
<keyword evidence="12" id="KW-0670">Pyruvate</keyword>
<dbReference type="AlphaFoldDB" id="A0A0U1KU43"/>
<feature type="binding site" evidence="12">
    <location>
        <position position="92"/>
    </location>
    <ligand>
        <name>UDP-N-acetyl-alpha-D-glucosamine</name>
        <dbReference type="ChEBI" id="CHEBI:57705"/>
    </ligand>
</feature>
<proteinExistence type="inferred from homology"/>
<feature type="domain" description="Enolpyruvate transferase" evidence="13">
    <location>
        <begin position="6"/>
        <end position="405"/>
    </location>
</feature>
<keyword evidence="9 12" id="KW-0961">Cell wall biogenesis/degradation</keyword>
<protein>
    <recommendedName>
        <fullName evidence="12">UDP-N-acetylglucosamine 1-carboxyvinyltransferase</fullName>
        <ecNumber evidence="12">2.5.1.7</ecNumber>
    </recommendedName>
    <alternativeName>
        <fullName evidence="12">Enoylpyruvate transferase</fullName>
    </alternativeName>
    <alternativeName>
        <fullName evidence="12">UDP-N-acetylglucosamine enolpyruvyl transferase</fullName>
        <shortName evidence="12">EPT</shortName>
    </alternativeName>
</protein>
<keyword evidence="4 12" id="KW-0132">Cell division</keyword>
<dbReference type="GO" id="GO:0008760">
    <property type="term" value="F:UDP-N-acetylglucosamine 1-carboxyvinyltransferase activity"/>
    <property type="evidence" value="ECO:0007669"/>
    <property type="project" value="UniProtKB-UniRule"/>
</dbReference>
<keyword evidence="8 12" id="KW-0131">Cell cycle</keyword>
<dbReference type="EMBL" id="CTRP01000003">
    <property type="protein sequence ID" value="CQR70619.1"/>
    <property type="molecule type" value="Genomic_DNA"/>
</dbReference>
<dbReference type="InterPro" id="IPR001986">
    <property type="entry name" value="Enolpyruvate_Tfrase_dom"/>
</dbReference>
<comment type="function">
    <text evidence="12">Cell wall formation. Adds enolpyruvyl to UDP-N-acetylglucosamine.</text>
</comment>
<feature type="binding site" evidence="12">
    <location>
        <begin position="22"/>
        <end position="23"/>
    </location>
    <ligand>
        <name>phosphoenolpyruvate</name>
        <dbReference type="ChEBI" id="CHEBI:58702"/>
    </ligand>
</feature>
<keyword evidence="7 12" id="KW-0573">Peptidoglycan synthesis</keyword>
<dbReference type="PANTHER" id="PTHR43783:SF1">
    <property type="entry name" value="UDP-N-ACETYLGLUCOSAMINE 1-CARBOXYVINYLTRANSFERASE"/>
    <property type="match status" value="1"/>
</dbReference>
<evidence type="ECO:0000256" key="9">
    <source>
        <dbReference type="ARBA" id="ARBA00023316"/>
    </source>
</evidence>
<evidence type="ECO:0000256" key="2">
    <source>
        <dbReference type="ARBA" id="ARBA00004752"/>
    </source>
</evidence>
<evidence type="ECO:0000256" key="8">
    <source>
        <dbReference type="ARBA" id="ARBA00023306"/>
    </source>
</evidence>
<dbReference type="UniPathway" id="UPA00219"/>
<evidence type="ECO:0000256" key="6">
    <source>
        <dbReference type="ARBA" id="ARBA00022960"/>
    </source>
</evidence>
<evidence type="ECO:0000256" key="7">
    <source>
        <dbReference type="ARBA" id="ARBA00022984"/>
    </source>
</evidence>
<evidence type="ECO:0000256" key="4">
    <source>
        <dbReference type="ARBA" id="ARBA00022618"/>
    </source>
</evidence>
<evidence type="ECO:0000313" key="15">
    <source>
        <dbReference type="Proteomes" id="UP000049855"/>
    </source>
</evidence>
<dbReference type="InterPro" id="IPR050068">
    <property type="entry name" value="MurA_subfamily"/>
</dbReference>
<dbReference type="InterPro" id="IPR036968">
    <property type="entry name" value="Enolpyruvate_Tfrase_sf"/>
</dbReference>
<dbReference type="GO" id="GO:0071555">
    <property type="term" value="P:cell wall organization"/>
    <property type="evidence" value="ECO:0007669"/>
    <property type="project" value="UniProtKB-KW"/>
</dbReference>
<comment type="subcellular location">
    <subcellularLocation>
        <location evidence="1 12">Cytoplasm</location>
    </subcellularLocation>
</comment>
<dbReference type="GO" id="GO:0019277">
    <property type="term" value="P:UDP-N-acetylgalactosamine biosynthetic process"/>
    <property type="evidence" value="ECO:0007669"/>
    <property type="project" value="InterPro"/>
</dbReference>
<dbReference type="NCBIfam" id="TIGR01072">
    <property type="entry name" value="murA"/>
    <property type="match status" value="1"/>
</dbReference>
<comment type="similarity">
    <text evidence="10 12">Belongs to the EPSP synthase family. MurA subfamily.</text>
</comment>
<dbReference type="NCBIfam" id="NF009470">
    <property type="entry name" value="PRK12830.1"/>
    <property type="match status" value="1"/>
</dbReference>
<dbReference type="GO" id="GO:0008360">
    <property type="term" value="P:regulation of cell shape"/>
    <property type="evidence" value="ECO:0007669"/>
    <property type="project" value="UniProtKB-KW"/>
</dbReference>
<dbReference type="NCBIfam" id="NF006873">
    <property type="entry name" value="PRK09369.1"/>
    <property type="match status" value="1"/>
</dbReference>
<organism evidence="14 15">
    <name type="scientific">Sporomusa ovata</name>
    <dbReference type="NCBI Taxonomy" id="2378"/>
    <lineage>
        <taxon>Bacteria</taxon>
        <taxon>Bacillati</taxon>
        <taxon>Bacillota</taxon>
        <taxon>Negativicutes</taxon>
        <taxon>Selenomonadales</taxon>
        <taxon>Sporomusaceae</taxon>
        <taxon>Sporomusa</taxon>
    </lineage>
</organism>
<dbReference type="InterPro" id="IPR005750">
    <property type="entry name" value="UDP_GlcNAc_COvinyl_MurA"/>
</dbReference>
<accession>A0A0U1KU43</accession>
<dbReference type="HAMAP" id="MF_00111">
    <property type="entry name" value="MurA"/>
    <property type="match status" value="1"/>
</dbReference>
<evidence type="ECO:0000256" key="5">
    <source>
        <dbReference type="ARBA" id="ARBA00022679"/>
    </source>
</evidence>
<evidence type="ECO:0000256" key="10">
    <source>
        <dbReference type="ARBA" id="ARBA00038367"/>
    </source>
</evidence>
<dbReference type="CDD" id="cd01555">
    <property type="entry name" value="UdpNAET"/>
    <property type="match status" value="1"/>
</dbReference>
<keyword evidence="3 12" id="KW-0963">Cytoplasm</keyword>
<dbReference type="InterPro" id="IPR013792">
    <property type="entry name" value="RNA3'P_cycl/enolpyr_Trfase_a/b"/>
</dbReference>
<keyword evidence="15" id="KW-1185">Reference proteome</keyword>
<feature type="binding site" evidence="12">
    <location>
        <position position="327"/>
    </location>
    <ligand>
        <name>UDP-N-acetyl-alpha-D-glucosamine</name>
        <dbReference type="ChEBI" id="CHEBI:57705"/>
    </ligand>
</feature>